<keyword evidence="1" id="KW-1133">Transmembrane helix</keyword>
<evidence type="ECO:0000313" key="2">
    <source>
        <dbReference type="EMBL" id="UYP46294.1"/>
    </source>
</evidence>
<feature type="transmembrane region" description="Helical" evidence="1">
    <location>
        <begin position="283"/>
        <end position="306"/>
    </location>
</feature>
<proteinExistence type="predicted"/>
<feature type="transmembrane region" description="Helical" evidence="1">
    <location>
        <begin position="49"/>
        <end position="73"/>
    </location>
</feature>
<reference evidence="2" key="1">
    <citation type="submission" date="2022-09" db="EMBL/GenBank/DDBJ databases">
        <title>Actin cytoskeleton and complex cell architecture in an #Asgard archaeon.</title>
        <authorList>
            <person name="Ponce Toledo R.I."/>
            <person name="Schleper C."/>
            <person name="Rodrigues Oliveira T."/>
            <person name="Wollweber F."/>
            <person name="Xu J."/>
            <person name="Rittmann S."/>
            <person name="Klingl A."/>
            <person name="Pilhofer M."/>
        </authorList>
    </citation>
    <scope>NUCLEOTIDE SEQUENCE</scope>
    <source>
        <strain evidence="2">B-35</strain>
    </source>
</reference>
<name>A0ABY6HUR3_9ARCH</name>
<feature type="transmembrane region" description="Helical" evidence="1">
    <location>
        <begin position="512"/>
        <end position="534"/>
    </location>
</feature>
<feature type="transmembrane region" description="Helical" evidence="1">
    <location>
        <begin position="540"/>
        <end position="561"/>
    </location>
</feature>
<feature type="transmembrane region" description="Helical" evidence="1">
    <location>
        <begin position="465"/>
        <end position="491"/>
    </location>
</feature>
<evidence type="ECO:0000313" key="3">
    <source>
        <dbReference type="Proteomes" id="UP001208689"/>
    </source>
</evidence>
<protein>
    <submittedName>
        <fullName evidence="2">Uncharacterized protein</fullName>
    </submittedName>
</protein>
<dbReference type="EMBL" id="CP104013">
    <property type="protein sequence ID" value="UYP46294.1"/>
    <property type="molecule type" value="Genomic_DNA"/>
</dbReference>
<sequence>MNNKQLYQISKYSYNEAYLQSQLNMAGANLNTIMEKMEKNKNYLKTMNIITKIIMVVYVSLLIFLPITVFMNINTAIDLGYDSWAYFLGSTVMGAYFLVQVLYMLMFGLFYITGLFSGDVFKWLSTLPVKKDEMGKICIWTFFRGVDAPLIALMLVFPIATIIVTQNILVFIASIFISGLNTLFAFSMLIILGKKFTNLVKSADANSKKNRTIQIAYYIIYMVVTFIAVLGFQNIMPAIEPLFEKEIVNMEIVLSLNQIISWIPFPLSGGSLLTGALIGFSKIPTISIISSFLGLGVFLLLDIYLVKKASKVLTDIVYAKETRKGEELKESTVKDVQLTIISPLQSYRSKDIQMVGRDFQSLMMLLMPAILPTLGYIVGLTMNDESGDSFSAFSTIFILYGMMGAFMQTVGLFNLENSGATITATLPIIPRDQAKGKLQIMFTVCIFSVIIPGIFLIFTNPVENWYFIYFAILPIPLLSIVLVFLLRVRFFGKLKYKYVLEEVHLENKASKMIGIGAICLVFGVFISILVGVFISEVDLWIFVSTLLSSEIVIGAIFYYIFNRMFPRAKIFQ</sequence>
<keyword evidence="1" id="KW-0472">Membrane</keyword>
<feature type="transmembrane region" description="Helical" evidence="1">
    <location>
        <begin position="359"/>
        <end position="378"/>
    </location>
</feature>
<accession>A0ABY6HUR3</accession>
<feature type="transmembrane region" description="Helical" evidence="1">
    <location>
        <begin position="215"/>
        <end position="236"/>
    </location>
</feature>
<evidence type="ECO:0000256" key="1">
    <source>
        <dbReference type="SAM" id="Phobius"/>
    </source>
</evidence>
<keyword evidence="1" id="KW-0812">Transmembrane</keyword>
<feature type="transmembrane region" description="Helical" evidence="1">
    <location>
        <begin position="93"/>
        <end position="116"/>
    </location>
</feature>
<dbReference type="Proteomes" id="UP001208689">
    <property type="component" value="Chromosome"/>
</dbReference>
<feature type="transmembrane region" description="Helical" evidence="1">
    <location>
        <begin position="168"/>
        <end position="192"/>
    </location>
</feature>
<feature type="transmembrane region" description="Helical" evidence="1">
    <location>
        <begin position="137"/>
        <end position="162"/>
    </location>
</feature>
<feature type="transmembrane region" description="Helical" evidence="1">
    <location>
        <begin position="440"/>
        <end position="459"/>
    </location>
</feature>
<organism evidence="2 3">
    <name type="scientific">Candidatus Lokiarchaeum ossiferum</name>
    <dbReference type="NCBI Taxonomy" id="2951803"/>
    <lineage>
        <taxon>Archaea</taxon>
        <taxon>Promethearchaeati</taxon>
        <taxon>Promethearchaeota</taxon>
        <taxon>Promethearchaeia</taxon>
        <taxon>Promethearchaeales</taxon>
        <taxon>Promethearchaeaceae</taxon>
        <taxon>Candidatus Lokiarchaeum</taxon>
    </lineage>
</organism>
<gene>
    <name evidence="2" type="ORF">NEF87_002579</name>
</gene>
<feature type="transmembrane region" description="Helical" evidence="1">
    <location>
        <begin position="390"/>
        <end position="413"/>
    </location>
</feature>
<keyword evidence="3" id="KW-1185">Reference proteome</keyword>